<dbReference type="Proteomes" id="UP001221757">
    <property type="component" value="Unassembled WGS sequence"/>
</dbReference>
<evidence type="ECO:0000256" key="1">
    <source>
        <dbReference type="SAM" id="MobiDB-lite"/>
    </source>
</evidence>
<organism evidence="2 3">
    <name type="scientific">Mycena rosella</name>
    <name type="common">Pink bonnet</name>
    <name type="synonym">Agaricus rosellus</name>
    <dbReference type="NCBI Taxonomy" id="1033263"/>
    <lineage>
        <taxon>Eukaryota</taxon>
        <taxon>Fungi</taxon>
        <taxon>Dikarya</taxon>
        <taxon>Basidiomycota</taxon>
        <taxon>Agaricomycotina</taxon>
        <taxon>Agaricomycetes</taxon>
        <taxon>Agaricomycetidae</taxon>
        <taxon>Agaricales</taxon>
        <taxon>Marasmiineae</taxon>
        <taxon>Mycenaceae</taxon>
        <taxon>Mycena</taxon>
    </lineage>
</organism>
<feature type="compositionally biased region" description="Basic and acidic residues" evidence="1">
    <location>
        <begin position="310"/>
        <end position="324"/>
    </location>
</feature>
<feature type="compositionally biased region" description="Polar residues" evidence="1">
    <location>
        <begin position="254"/>
        <end position="280"/>
    </location>
</feature>
<feature type="region of interest" description="Disordered" evidence="1">
    <location>
        <begin position="303"/>
        <end position="324"/>
    </location>
</feature>
<sequence length="364" mass="38952">MAGKNTCTYFICRTTCVNVQTCGKTDCRRPGGCRGCKNICEVESGNEVVSCFPTADVVIPQHQWATFVWNTNNPDFVQSELVDIYLFHGDSLQEVSSMTRGGATEARIGRARIYPTILLVDRAERRVVDGRHAAATTTFSAVQTTFADSVLSSLASATATKTLRSSASSASHVTRNDDGSHRTAASKPLHRRRRALSDLGIVIIVLGIIARDAREDRTGRRPIPSPPSMAQHDAPAAPVAPVAAAGLAHAGSITSHGHVQTPSRAISPAERTTSPDSTGSRAEARPFSHSDAAVMAAAFRTAMRQPGRPLAEDERSESPATERDVLLERELADAGTDIRRVGSVRGVRVESSSEGHELAARNSF</sequence>
<dbReference type="EMBL" id="JARKIE010000345">
    <property type="protein sequence ID" value="KAJ7652599.1"/>
    <property type="molecule type" value="Genomic_DNA"/>
</dbReference>
<evidence type="ECO:0000313" key="3">
    <source>
        <dbReference type="Proteomes" id="UP001221757"/>
    </source>
</evidence>
<feature type="region of interest" description="Disordered" evidence="1">
    <location>
        <begin position="162"/>
        <end position="189"/>
    </location>
</feature>
<gene>
    <name evidence="2" type="ORF">B0H17DRAFT_1214914</name>
</gene>
<keyword evidence="3" id="KW-1185">Reference proteome</keyword>
<accession>A0AAD7CML0</accession>
<feature type="compositionally biased region" description="Low complexity" evidence="1">
    <location>
        <begin position="162"/>
        <end position="171"/>
    </location>
</feature>
<name>A0AAD7CML0_MYCRO</name>
<comment type="caution">
    <text evidence="2">The sequence shown here is derived from an EMBL/GenBank/DDBJ whole genome shotgun (WGS) entry which is preliminary data.</text>
</comment>
<protein>
    <submittedName>
        <fullName evidence="2">Uncharacterized protein</fullName>
    </submittedName>
</protein>
<dbReference type="AlphaFoldDB" id="A0AAD7CML0"/>
<proteinExistence type="predicted"/>
<reference evidence="2" key="1">
    <citation type="submission" date="2023-03" db="EMBL/GenBank/DDBJ databases">
        <title>Massive genome expansion in bonnet fungi (Mycena s.s.) driven by repeated elements and novel gene families across ecological guilds.</title>
        <authorList>
            <consortium name="Lawrence Berkeley National Laboratory"/>
            <person name="Harder C.B."/>
            <person name="Miyauchi S."/>
            <person name="Viragh M."/>
            <person name="Kuo A."/>
            <person name="Thoen E."/>
            <person name="Andreopoulos B."/>
            <person name="Lu D."/>
            <person name="Skrede I."/>
            <person name="Drula E."/>
            <person name="Henrissat B."/>
            <person name="Morin E."/>
            <person name="Kohler A."/>
            <person name="Barry K."/>
            <person name="LaButti K."/>
            <person name="Morin E."/>
            <person name="Salamov A."/>
            <person name="Lipzen A."/>
            <person name="Mereny Z."/>
            <person name="Hegedus B."/>
            <person name="Baldrian P."/>
            <person name="Stursova M."/>
            <person name="Weitz H."/>
            <person name="Taylor A."/>
            <person name="Grigoriev I.V."/>
            <person name="Nagy L.G."/>
            <person name="Martin F."/>
            <person name="Kauserud H."/>
        </authorList>
    </citation>
    <scope>NUCLEOTIDE SEQUENCE</scope>
    <source>
        <strain evidence="2">CBHHK067</strain>
    </source>
</reference>
<evidence type="ECO:0000313" key="2">
    <source>
        <dbReference type="EMBL" id="KAJ7652599.1"/>
    </source>
</evidence>
<feature type="region of interest" description="Disordered" evidence="1">
    <location>
        <begin position="254"/>
        <end position="289"/>
    </location>
</feature>
<feature type="region of interest" description="Disordered" evidence="1">
    <location>
        <begin position="217"/>
        <end position="238"/>
    </location>
</feature>